<evidence type="ECO:0000256" key="1">
    <source>
        <dbReference type="ARBA" id="ARBA00001933"/>
    </source>
</evidence>
<feature type="domain" description="Aminotransferase class V" evidence="5">
    <location>
        <begin position="61"/>
        <end position="368"/>
    </location>
</feature>
<evidence type="ECO:0000313" key="6">
    <source>
        <dbReference type="EMBL" id="APB32560.1"/>
    </source>
</evidence>
<reference evidence="6 7" key="1">
    <citation type="submission" date="2016-10" db="EMBL/GenBank/DDBJ databases">
        <title>Description of Gloeomargarita lithophora gen. nov., sp. nov., a thylakoid-bearing basal-branching cyanobacterium with intracellular carbonates, and proposal for Gloeomargaritales ord. nov.</title>
        <authorList>
            <person name="Moreira D."/>
            <person name="Tavera R."/>
            <person name="Benzerara K."/>
            <person name="Skouri-Panet F."/>
            <person name="Couradeau E."/>
            <person name="Gerard E."/>
            <person name="Loussert C."/>
            <person name="Novelo E."/>
            <person name="Zivanovic Y."/>
            <person name="Lopez-Garcia P."/>
        </authorList>
    </citation>
    <scope>NUCLEOTIDE SEQUENCE [LARGE SCALE GENOMIC DNA]</scope>
    <source>
        <strain evidence="6 7">D10</strain>
    </source>
</reference>
<dbReference type="PANTHER" id="PTHR43586:SF4">
    <property type="entry name" value="ISOPENICILLIN N EPIMERASE"/>
    <property type="match status" value="1"/>
</dbReference>
<dbReference type="SUPFAM" id="SSF53383">
    <property type="entry name" value="PLP-dependent transferases"/>
    <property type="match status" value="1"/>
</dbReference>
<organism evidence="6 7">
    <name type="scientific">Gloeomargarita lithophora Alchichica-D10</name>
    <dbReference type="NCBI Taxonomy" id="1188229"/>
    <lineage>
        <taxon>Bacteria</taxon>
        <taxon>Bacillati</taxon>
        <taxon>Cyanobacteriota</taxon>
        <taxon>Cyanophyceae</taxon>
        <taxon>Gloeomargaritales</taxon>
        <taxon>Gloeomargaritaceae</taxon>
        <taxon>Gloeomargarita</taxon>
    </lineage>
</organism>
<evidence type="ECO:0000313" key="7">
    <source>
        <dbReference type="Proteomes" id="UP000180235"/>
    </source>
</evidence>
<protein>
    <submittedName>
        <fullName evidence="6">Class V aminotransferase</fullName>
    </submittedName>
</protein>
<proteinExistence type="inferred from homology"/>
<comment type="cofactor">
    <cofactor evidence="1 4">
        <name>pyridoxal 5'-phosphate</name>
        <dbReference type="ChEBI" id="CHEBI:597326"/>
    </cofactor>
</comment>
<dbReference type="InterPro" id="IPR000192">
    <property type="entry name" value="Aminotrans_V_dom"/>
</dbReference>
<dbReference type="EMBL" id="CP017675">
    <property type="protein sequence ID" value="APB32560.1"/>
    <property type="molecule type" value="Genomic_DNA"/>
</dbReference>
<keyword evidence="6" id="KW-0032">Aminotransferase</keyword>
<dbReference type="Gene3D" id="3.40.640.10">
    <property type="entry name" value="Type I PLP-dependent aspartate aminotransferase-like (Major domain)"/>
    <property type="match status" value="1"/>
</dbReference>
<dbReference type="AlphaFoldDB" id="A0A1J0A9D9"/>
<comment type="similarity">
    <text evidence="3">Belongs to the class-V pyridoxal-phosphate-dependent aminotransferase family.</text>
</comment>
<dbReference type="Proteomes" id="UP000180235">
    <property type="component" value="Chromosome"/>
</dbReference>
<evidence type="ECO:0000256" key="3">
    <source>
        <dbReference type="RuleBase" id="RU004075"/>
    </source>
</evidence>
<dbReference type="Pfam" id="PF00266">
    <property type="entry name" value="Aminotran_5"/>
    <property type="match status" value="1"/>
</dbReference>
<evidence type="ECO:0000259" key="5">
    <source>
        <dbReference type="Pfam" id="PF00266"/>
    </source>
</evidence>
<dbReference type="GO" id="GO:0008483">
    <property type="term" value="F:transaminase activity"/>
    <property type="evidence" value="ECO:0007669"/>
    <property type="project" value="UniProtKB-KW"/>
</dbReference>
<evidence type="ECO:0000256" key="2">
    <source>
        <dbReference type="ARBA" id="ARBA00022898"/>
    </source>
</evidence>
<accession>A0A1J0A9D9</accession>
<evidence type="ECO:0000256" key="4">
    <source>
        <dbReference type="RuleBase" id="RU004504"/>
    </source>
</evidence>
<dbReference type="PANTHER" id="PTHR43586">
    <property type="entry name" value="CYSTEINE DESULFURASE"/>
    <property type="match status" value="1"/>
</dbReference>
<dbReference type="Gene3D" id="3.90.1150.10">
    <property type="entry name" value="Aspartate Aminotransferase, domain 1"/>
    <property type="match status" value="1"/>
</dbReference>
<dbReference type="InterPro" id="IPR015424">
    <property type="entry name" value="PyrdxlP-dep_Trfase"/>
</dbReference>
<keyword evidence="6" id="KW-0808">Transferase</keyword>
<dbReference type="OrthoDB" id="9804366at2"/>
<name>A0A1J0A9D9_9CYAN</name>
<dbReference type="InterPro" id="IPR015421">
    <property type="entry name" value="PyrdxlP-dep_Trfase_major"/>
</dbReference>
<sequence length="390" mass="42965">MDIAEQRRHFPALQDKTYLNFGGQGPLPTPAITAICAAYEQGQVWGPFSRRALDWVAEQEHLTRATLATTLNVAAADITLTQSTTQGCTIVLWGWPWQAGDHLLLSDGEHPGVVATVAQLAQRFGLTWSTCPLSYCTEDTITILEQAVQPQTRMLVLSHILWHTGEVLPLAEIGAFCAQRDIKLLIDGAQSLGVMPLDVTGVDFYTATGHKWLCGPAGLGVLYIHPQYREYLQPTHCGWRGLQGFTYQQPQWSPDGQRHEIATTAWELGVGLQASLTLHQSWGTATQRYGRLTQLAAELWTQLGEIPHLMRLLPHPPPCGLVSFRMANYSPETLAQKLEQRGILVRAVAAGNCTRASIHYLTTGEELTQLVQALRELQGGTDPHVGTPEK</sequence>
<keyword evidence="7" id="KW-1185">Reference proteome</keyword>
<keyword evidence="2" id="KW-0663">Pyridoxal phosphate</keyword>
<dbReference type="PROSITE" id="PS00595">
    <property type="entry name" value="AA_TRANSFER_CLASS_5"/>
    <property type="match status" value="1"/>
</dbReference>
<gene>
    <name evidence="6" type="ORF">GlitD10_0259</name>
</gene>
<dbReference type="KEGG" id="glt:GlitD10_0259"/>
<dbReference type="STRING" id="1188229.GlitD10_0259"/>
<dbReference type="InterPro" id="IPR015422">
    <property type="entry name" value="PyrdxlP-dep_Trfase_small"/>
</dbReference>
<dbReference type="InterPro" id="IPR020578">
    <property type="entry name" value="Aminotrans_V_PyrdxlP_BS"/>
</dbReference>